<dbReference type="PROSITE" id="PS01124">
    <property type="entry name" value="HTH_ARAC_FAMILY_2"/>
    <property type="match status" value="1"/>
</dbReference>
<evidence type="ECO:0000259" key="3">
    <source>
        <dbReference type="PROSITE" id="PS01124"/>
    </source>
</evidence>
<reference evidence="4 5" key="1">
    <citation type="submission" date="2021-01" db="EMBL/GenBank/DDBJ databases">
        <title>Whole genome shotgun sequence of Actinoplanes deccanensis NBRC 13994.</title>
        <authorList>
            <person name="Komaki H."/>
            <person name="Tamura T."/>
        </authorList>
    </citation>
    <scope>NUCLEOTIDE SEQUENCE [LARGE SCALE GENOMIC DNA]</scope>
    <source>
        <strain evidence="4 5">NBRC 13994</strain>
    </source>
</reference>
<dbReference type="Pfam" id="PF12833">
    <property type="entry name" value="HTH_18"/>
    <property type="match status" value="1"/>
</dbReference>
<dbReference type="InterPro" id="IPR009057">
    <property type="entry name" value="Homeodomain-like_sf"/>
</dbReference>
<evidence type="ECO:0000313" key="5">
    <source>
        <dbReference type="Proteomes" id="UP000609879"/>
    </source>
</evidence>
<keyword evidence="2" id="KW-0804">Transcription</keyword>
<protein>
    <recommendedName>
        <fullName evidence="3">HTH araC/xylS-type domain-containing protein</fullName>
    </recommendedName>
</protein>
<organism evidence="4 5">
    <name type="scientific">Paractinoplanes deccanensis</name>
    <dbReference type="NCBI Taxonomy" id="113561"/>
    <lineage>
        <taxon>Bacteria</taxon>
        <taxon>Bacillati</taxon>
        <taxon>Actinomycetota</taxon>
        <taxon>Actinomycetes</taxon>
        <taxon>Micromonosporales</taxon>
        <taxon>Micromonosporaceae</taxon>
        <taxon>Paractinoplanes</taxon>
    </lineage>
</organism>
<sequence length="265" mass="27642">MIVSTVTEAVSTGIRVAHVEAVTRAIAAMRGRLAHPHPLGALAGAATFSPFHFHEVFRRITLLTPARFLAVLRLAEARRLLLHSTLPVREVSGRVGYASPGAFSARFARLTGTSPTGFRAQARALADARVAGTLWWAGTRRPSVAAPMLTLSRAPEPGSLVCTCLMPAGTLRAHPGRWAPSTGSPRVPLTAPPAGGAYAAYCMVIPAGARITDALVDETPGSLRIGSAELSVTERAPAAVRMGLRWPAPTDPPIAALLPLAAPPG</sequence>
<keyword evidence="5" id="KW-1185">Reference proteome</keyword>
<dbReference type="InterPro" id="IPR018060">
    <property type="entry name" value="HTH_AraC"/>
</dbReference>
<evidence type="ECO:0000256" key="1">
    <source>
        <dbReference type="ARBA" id="ARBA00023015"/>
    </source>
</evidence>
<evidence type="ECO:0000256" key="2">
    <source>
        <dbReference type="ARBA" id="ARBA00023163"/>
    </source>
</evidence>
<dbReference type="Proteomes" id="UP000609879">
    <property type="component" value="Unassembled WGS sequence"/>
</dbReference>
<proteinExistence type="predicted"/>
<name>A0ABQ3XYC7_9ACTN</name>
<dbReference type="SMART" id="SM00342">
    <property type="entry name" value="HTH_ARAC"/>
    <property type="match status" value="1"/>
</dbReference>
<keyword evidence="1" id="KW-0805">Transcription regulation</keyword>
<dbReference type="SUPFAM" id="SSF46689">
    <property type="entry name" value="Homeodomain-like"/>
    <property type="match status" value="2"/>
</dbReference>
<dbReference type="PANTHER" id="PTHR43436">
    <property type="entry name" value="ARAC-FAMILY TRANSCRIPTIONAL REGULATOR"/>
    <property type="match status" value="1"/>
</dbReference>
<feature type="domain" description="HTH araC/xylS-type" evidence="3">
    <location>
        <begin position="23"/>
        <end position="121"/>
    </location>
</feature>
<gene>
    <name evidence="4" type="ORF">Ade02nite_13710</name>
</gene>
<dbReference type="EMBL" id="BOMI01000021">
    <property type="protein sequence ID" value="GID72730.1"/>
    <property type="molecule type" value="Genomic_DNA"/>
</dbReference>
<accession>A0ABQ3XYC7</accession>
<comment type="caution">
    <text evidence="4">The sequence shown here is derived from an EMBL/GenBank/DDBJ whole genome shotgun (WGS) entry which is preliminary data.</text>
</comment>
<dbReference type="Gene3D" id="1.10.10.60">
    <property type="entry name" value="Homeodomain-like"/>
    <property type="match status" value="2"/>
</dbReference>
<dbReference type="PANTHER" id="PTHR43436:SF2">
    <property type="entry name" value="ARAC_XYLS FAMILY TRANSCRIPTIONAL REGULATOR"/>
    <property type="match status" value="1"/>
</dbReference>
<evidence type="ECO:0000313" key="4">
    <source>
        <dbReference type="EMBL" id="GID72730.1"/>
    </source>
</evidence>